<dbReference type="CDD" id="cd23767">
    <property type="entry name" value="IQCD"/>
    <property type="match status" value="1"/>
</dbReference>
<dbReference type="InterPro" id="IPR000048">
    <property type="entry name" value="IQ_motif_EF-hand-BS"/>
</dbReference>
<feature type="domain" description="EF-hand" evidence="2">
    <location>
        <begin position="130"/>
        <end position="165"/>
    </location>
</feature>
<feature type="domain" description="EF-hand" evidence="2">
    <location>
        <begin position="218"/>
        <end position="253"/>
    </location>
</feature>
<dbReference type="Gene3D" id="1.10.238.10">
    <property type="entry name" value="EF-hand"/>
    <property type="match status" value="1"/>
</dbReference>
<dbReference type="InterPro" id="IPR002048">
    <property type="entry name" value="EF_hand_dom"/>
</dbReference>
<gene>
    <name evidence="3" type="ORF">SteCoe_12941</name>
</gene>
<dbReference type="InterPro" id="IPR011992">
    <property type="entry name" value="EF-hand-dom_pair"/>
</dbReference>
<dbReference type="PROSITE" id="PS50222">
    <property type="entry name" value="EF_HAND_2"/>
    <property type="match status" value="3"/>
</dbReference>
<protein>
    <recommendedName>
        <fullName evidence="2">EF-hand domain-containing protein</fullName>
    </recommendedName>
</protein>
<dbReference type="Pfam" id="PF00612">
    <property type="entry name" value="IQ"/>
    <property type="match status" value="2"/>
</dbReference>
<keyword evidence="4" id="KW-1185">Reference proteome</keyword>
<dbReference type="CDD" id="cd21098">
    <property type="entry name" value="IQCG-IQCD"/>
    <property type="match status" value="1"/>
</dbReference>
<evidence type="ECO:0000313" key="3">
    <source>
        <dbReference type="EMBL" id="OMJ85672.1"/>
    </source>
</evidence>
<accession>A0A1R2C9I6</accession>
<dbReference type="InterPro" id="IPR035892">
    <property type="entry name" value="C2_domain_sf"/>
</dbReference>
<dbReference type="InterPro" id="IPR018247">
    <property type="entry name" value="EF_Hand_1_Ca_BS"/>
</dbReference>
<proteinExistence type="predicted"/>
<dbReference type="Proteomes" id="UP000187209">
    <property type="component" value="Unassembled WGS sequence"/>
</dbReference>
<dbReference type="PROSITE" id="PS50096">
    <property type="entry name" value="IQ"/>
    <property type="match status" value="2"/>
</dbReference>
<evidence type="ECO:0000256" key="1">
    <source>
        <dbReference type="ARBA" id="ARBA00022837"/>
    </source>
</evidence>
<dbReference type="CDD" id="cd00051">
    <property type="entry name" value="EFh"/>
    <property type="match status" value="1"/>
</dbReference>
<dbReference type="SMART" id="SM00054">
    <property type="entry name" value="EFh"/>
    <property type="match status" value="3"/>
</dbReference>
<dbReference type="EMBL" id="MPUH01000229">
    <property type="protein sequence ID" value="OMJ85672.1"/>
    <property type="molecule type" value="Genomic_DNA"/>
</dbReference>
<dbReference type="Pfam" id="PF13499">
    <property type="entry name" value="EF-hand_7"/>
    <property type="match status" value="1"/>
</dbReference>
<organism evidence="3 4">
    <name type="scientific">Stentor coeruleus</name>
    <dbReference type="NCBI Taxonomy" id="5963"/>
    <lineage>
        <taxon>Eukaryota</taxon>
        <taxon>Sar</taxon>
        <taxon>Alveolata</taxon>
        <taxon>Ciliophora</taxon>
        <taxon>Postciliodesmatophora</taxon>
        <taxon>Heterotrichea</taxon>
        <taxon>Heterotrichida</taxon>
        <taxon>Stentoridae</taxon>
        <taxon>Stentor</taxon>
    </lineage>
</organism>
<dbReference type="GO" id="GO:0005509">
    <property type="term" value="F:calcium ion binding"/>
    <property type="evidence" value="ECO:0007669"/>
    <property type="project" value="InterPro"/>
</dbReference>
<evidence type="ECO:0000313" key="4">
    <source>
        <dbReference type="Proteomes" id="UP000187209"/>
    </source>
</evidence>
<dbReference type="SUPFAM" id="SSF47473">
    <property type="entry name" value="EF-hand"/>
    <property type="match status" value="1"/>
</dbReference>
<feature type="domain" description="EF-hand" evidence="2">
    <location>
        <begin position="254"/>
        <end position="289"/>
    </location>
</feature>
<dbReference type="PROSITE" id="PS00018">
    <property type="entry name" value="EF_HAND_1"/>
    <property type="match status" value="3"/>
</dbReference>
<name>A0A1R2C9I6_9CILI</name>
<dbReference type="SMART" id="SM00015">
    <property type="entry name" value="IQ"/>
    <property type="match status" value="2"/>
</dbReference>
<keyword evidence="1" id="KW-0106">Calcium</keyword>
<reference evidence="3 4" key="1">
    <citation type="submission" date="2016-11" db="EMBL/GenBank/DDBJ databases">
        <title>The macronuclear genome of Stentor coeruleus: a giant cell with tiny introns.</title>
        <authorList>
            <person name="Slabodnick M."/>
            <person name="Ruby J.G."/>
            <person name="Reiff S.B."/>
            <person name="Swart E.C."/>
            <person name="Gosai S."/>
            <person name="Prabakaran S."/>
            <person name="Witkowska E."/>
            <person name="Larue G.E."/>
            <person name="Fisher S."/>
            <person name="Freeman R.M."/>
            <person name="Gunawardena J."/>
            <person name="Chu W."/>
            <person name="Stover N.A."/>
            <person name="Gregory B.D."/>
            <person name="Nowacki M."/>
            <person name="Derisi J."/>
            <person name="Roy S.W."/>
            <person name="Marshall W.F."/>
            <person name="Sood P."/>
        </authorList>
    </citation>
    <scope>NUCLEOTIDE SEQUENCE [LARGE SCALE GENOMIC DNA]</scope>
    <source>
        <strain evidence="3">WM001</strain>
    </source>
</reference>
<dbReference type="OrthoDB" id="325657at2759"/>
<comment type="caution">
    <text evidence="3">The sequence shown here is derived from an EMBL/GenBank/DDBJ whole genome shotgun (WGS) entry which is preliminary data.</text>
</comment>
<dbReference type="Gene3D" id="1.20.5.190">
    <property type="match status" value="1"/>
</dbReference>
<evidence type="ECO:0000259" key="2">
    <source>
        <dbReference type="PROSITE" id="PS50222"/>
    </source>
</evidence>
<dbReference type="SUPFAM" id="SSF49562">
    <property type="entry name" value="C2 domain (Calcium/lipid-binding domain, CaLB)"/>
    <property type="match status" value="1"/>
</dbReference>
<sequence length="839" mass="94237">MAGTEIDDLESYHEGILKKYEFSGISSLTPSEICLTLLSQSWEYFFFKATKTHWLSVVSNYKPTLVSYMKATASENLKAKEQENLALKQQAGRKFLELLDNISISNAGTISDPSLKDDHIVERLKELLSKKSISLMNLLLKNDSNHDGFMSKSEFINALEEIGMMPQDLVALIRIAGYRPGVDRIPVAGFSEFLSKRGDDRKKEEYALFTKVLTAFNSKDKNLSKVFAFLDANKDGVVTLDEMRQGLSSMSVNLSLAECKEVFAVLDKDRSGSISLDELKKRLNTLSSGGHEVKGSESSKLNGTLEVNVLKGQKFKAGAKTIKVKFGNTEYTSGSSNDANPEWKFKNTFEVTNQVLQNVPREVEFEVFSGKKSEGKAVVLLSDIRNIDVYKGKLDIQVNKQSHGIVLVKCTWTDIQSAPVSEKGNLSLALIRGENIISDFIASFNDKHLILSAKTLGQTLRIEKIKKNLDGVLKITKHPDGPSKDLNLGDIINEDKRTPYEVVIEKTKLYIQILWEEFDPEDEKEDIAATKIQAAWRGYSVRNGVRIKCPRKLILKKTATYEGRRYILMIYQGVKGLQIEVHPGDSTQVGLDTVLSLNEYPMQDLDDLLVQINLKSDMTLGSLLEKKTIRGNLNIELVQCRNLPPSLLHFSIGNTSSSISTSKPEKAIFESISFNKPPPEVKCRVFNGASKELIAECGVYWTHAIMVKGKWTSNSVVYIGEQASVIIKTKWEELEDISKDEAAAIFIQKNWRAKKEREELKIRMRKNTLVGRRGITKGNRIFLVSVLDEPSNYLIQLHPADNPQVPTFEVIDKVTVGKDTDIEELFKKISVEDNKIKLN</sequence>
<dbReference type="AlphaFoldDB" id="A0A1R2C9I6"/>